<proteinExistence type="predicted"/>
<accession>A0A8H3VH37</accession>
<name>A0A8H3VH37_VENIN</name>
<dbReference type="InterPro" id="IPR002893">
    <property type="entry name" value="Znf_MYND"/>
</dbReference>
<keyword evidence="2 4" id="KW-0863">Zinc-finger</keyword>
<feature type="region of interest" description="Disordered" evidence="5">
    <location>
        <begin position="423"/>
        <end position="451"/>
    </location>
</feature>
<reference evidence="7 8" key="1">
    <citation type="submission" date="2018-12" db="EMBL/GenBank/DDBJ databases">
        <title>Venturia inaequalis Genome Resource.</title>
        <authorList>
            <person name="Lichtner F.J."/>
        </authorList>
    </citation>
    <scope>NUCLEOTIDE SEQUENCE [LARGE SCALE GENOMIC DNA]</scope>
    <source>
        <strain evidence="7 8">120213</strain>
    </source>
</reference>
<dbReference type="EMBL" id="WNWS01000024">
    <property type="protein sequence ID" value="KAE9986913.1"/>
    <property type="molecule type" value="Genomic_DNA"/>
</dbReference>
<sequence>MPATQVLSFPVLHRQHRALTMRDFHLTPFLNEGFCSRCSKLCKKVCRKCEDAPTYDGKRQITYYCSVKCQLLDWPAHHGTCRARQARVKLLRVAGALQAIWYIVRRETFDWEIAGMNSWKAVTDEDGTVRDLEVPQLELVAKDRDVMEDADGRREQIVYQRFPDGDGEDWVEEEMNAALAFGSCQFAVRMLHGPLRKMIDGMFVLTSFLDVCNVNIIIGLHSKTEEICFQPQRCKVNVTRVWISDETSNEELEEAESAEETETFEQPVQPKIDHQDELNNLDQVEGPDANDGASLRSSYADADETVIHNDVHPGDRNWAAYVHGDDDELEHNETEDFDPAIRAQQFAAQSQCIPQPDGYYSREELSESMGLACNAMEVANSCPGGDEYALDGWIIPDDELIHFNQIEEAHSREQVDEDISKWERDPSEEDGQIGAQVHNGPELQHYGHPGYSGHWLRTSKSLRRVPKKENFCGDNLSPIDTAQEQPESDDHSVFDEPYFESEVQLGDTQLHDLEVSNESVDWTTFQGNTQEPEQQTSKEALEQASFVEDQQQEQPPVAEIRSQAAVEAYHCALKIEMSNGELWVFDPTAAQFGYNHILLPLSEYLVRMKSPPSSVCSHPFGTAKSNIEETVAWKQLRKLGREVTDAGDYGEQDIRRRFQWGAMDNIIEEAISKVLGLQKELEKVKAKAQKDKEIEESAANPPKKKPAFNSGPSINRLSTAIKMPTPKNCASNLIFKKPSKAKEGPEIGYKRLLRAPANEHEILLSATLTHLTSLLSVGRESLYTHSTCTSRDNRVKFWSLFRVFHERFPTPDIEPLRPYGEVKKECKKAIKEIARKEKEGRKRMKKEMKDTRRESKRVMREHERRQKELLKRVDRLMRGWEEEDNDERWHNLPTQPLAPTNIFNADHHDPAMFDAPEVVAFDGEEDDEYGYGAFRGDDDVADAEQMAISGMTEEELNALEDFAGHLEWAERSAVAGRVDFLTPLQPRITMPTA</sequence>
<keyword evidence="1" id="KW-0479">Metal-binding</keyword>
<feature type="domain" description="MYND-type" evidence="6">
    <location>
        <begin position="35"/>
        <end position="81"/>
    </location>
</feature>
<evidence type="ECO:0000256" key="1">
    <source>
        <dbReference type="ARBA" id="ARBA00022723"/>
    </source>
</evidence>
<dbReference type="Gene3D" id="6.10.140.2220">
    <property type="match status" value="1"/>
</dbReference>
<dbReference type="GO" id="GO:0008270">
    <property type="term" value="F:zinc ion binding"/>
    <property type="evidence" value="ECO:0007669"/>
    <property type="project" value="UniProtKB-KW"/>
</dbReference>
<dbReference type="PROSITE" id="PS50865">
    <property type="entry name" value="ZF_MYND_2"/>
    <property type="match status" value="1"/>
</dbReference>
<evidence type="ECO:0000313" key="7">
    <source>
        <dbReference type="EMBL" id="KAE9986913.1"/>
    </source>
</evidence>
<feature type="compositionally biased region" description="Basic and acidic residues" evidence="5">
    <location>
        <begin position="847"/>
        <end position="863"/>
    </location>
</feature>
<keyword evidence="3" id="KW-0862">Zinc</keyword>
<dbReference type="AlphaFoldDB" id="A0A8H3VH37"/>
<feature type="region of interest" description="Disordered" evidence="5">
    <location>
        <begin position="838"/>
        <end position="863"/>
    </location>
</feature>
<evidence type="ECO:0000256" key="5">
    <source>
        <dbReference type="SAM" id="MobiDB-lite"/>
    </source>
</evidence>
<evidence type="ECO:0000256" key="4">
    <source>
        <dbReference type="PROSITE-ProRule" id="PRU00134"/>
    </source>
</evidence>
<dbReference type="Proteomes" id="UP000447873">
    <property type="component" value="Unassembled WGS sequence"/>
</dbReference>
<evidence type="ECO:0000313" key="8">
    <source>
        <dbReference type="Proteomes" id="UP000447873"/>
    </source>
</evidence>
<feature type="region of interest" description="Disordered" evidence="5">
    <location>
        <begin position="469"/>
        <end position="492"/>
    </location>
</feature>
<feature type="compositionally biased region" description="Acidic residues" evidence="5">
    <location>
        <begin position="247"/>
        <end position="263"/>
    </location>
</feature>
<evidence type="ECO:0000256" key="3">
    <source>
        <dbReference type="ARBA" id="ARBA00022833"/>
    </source>
</evidence>
<dbReference type="SUPFAM" id="SSF144232">
    <property type="entry name" value="HIT/MYND zinc finger-like"/>
    <property type="match status" value="1"/>
</dbReference>
<feature type="region of interest" description="Disordered" evidence="5">
    <location>
        <begin position="687"/>
        <end position="712"/>
    </location>
</feature>
<gene>
    <name evidence="7" type="ORF">EG328_004355</name>
</gene>
<comment type="caution">
    <text evidence="7">The sequence shown here is derived from an EMBL/GenBank/DDBJ whole genome shotgun (WGS) entry which is preliminary data.</text>
</comment>
<evidence type="ECO:0000259" key="6">
    <source>
        <dbReference type="PROSITE" id="PS50865"/>
    </source>
</evidence>
<protein>
    <recommendedName>
        <fullName evidence="6">MYND-type domain-containing protein</fullName>
    </recommendedName>
</protein>
<evidence type="ECO:0000256" key="2">
    <source>
        <dbReference type="ARBA" id="ARBA00022771"/>
    </source>
</evidence>
<organism evidence="7 8">
    <name type="scientific">Venturia inaequalis</name>
    <name type="common">Apple scab fungus</name>
    <dbReference type="NCBI Taxonomy" id="5025"/>
    <lineage>
        <taxon>Eukaryota</taxon>
        <taxon>Fungi</taxon>
        <taxon>Dikarya</taxon>
        <taxon>Ascomycota</taxon>
        <taxon>Pezizomycotina</taxon>
        <taxon>Dothideomycetes</taxon>
        <taxon>Pleosporomycetidae</taxon>
        <taxon>Venturiales</taxon>
        <taxon>Venturiaceae</taxon>
        <taxon>Venturia</taxon>
    </lineage>
</organism>
<feature type="region of interest" description="Disordered" evidence="5">
    <location>
        <begin position="247"/>
        <end position="270"/>
    </location>
</feature>